<sequence length="743" mass="79338">MTSIAPEAHAAGQTGGTLVAVDGKTYPLESAAVTARAEGGFATTTLTQVYANPHDEPLEVQYTLPLPADGAVLGYTITIGERVIRARVESREKADRQYRQALYEGRTAGLLEQSRPDTFQQRLGNVPPRTKVAIAIDVLHPLAFVPGDSATGAPVWEYRFPTVVGVRYFGGRTPDAAELSPDRAEAGVPVETSFTLRVGDAHGASARCSTHRAAVSRGEDGAATLAFERGEALDRDIVARWDACAAEIGVRVAEGGGLEGDDGRYALVTVVPPAVPVSTWSRDVTLLLDTSGSMSGLPLDLAKRVASDLLRSLGEGDRFEVMEFSNRPRPLTKGVVGWSEKSLAAALAAIGALEAGGCTEMATAVCEALERVSETAQRQIVLVTDGDIGFESEVVAQAAGAHNVRLHVVGVGSAPNRSLTQQVAAARRGTEVLVETEAQAFEGARRLVAATAKPVLTGVTVSGTALTGLEPEALGDVFAGQPLVFTVELSRAGGSLEVSGDLAGDDGKWLHRITVPARAKATLERSPLPLGALFGRQRIAELERQGRGERAIERLGLRHQIASSRTSLIAISVEPTVDPKQPRRVERLAVEVPYGVSAEGAGLSEWGMGAGDYCAMLCYEEPSAPAMRVVAHMKRSSLPPAPSHDLEAVRWYDSRSIECELRLGLDARELFQQEAIWIAPDGSAHEVRLHWTDWKGEDWPGHRAKLLVELPEHWAGSTEGLQLLRIGSVELPFLFPANRPEQP</sequence>
<dbReference type="SMART" id="SM00609">
    <property type="entry name" value="VIT"/>
    <property type="match status" value="1"/>
</dbReference>
<reference evidence="3" key="1">
    <citation type="submission" date="2020-07" db="EMBL/GenBank/DDBJ databases">
        <title>Huge and variable diversity of episymbiotic CPR bacteria and DPANN archaea in groundwater ecosystems.</title>
        <authorList>
            <person name="He C.Y."/>
            <person name="Keren R."/>
            <person name="Whittaker M."/>
            <person name="Farag I.F."/>
            <person name="Doudna J."/>
            <person name="Cate J.H.D."/>
            <person name="Banfield J.F."/>
        </authorList>
    </citation>
    <scope>NUCLEOTIDE SEQUENCE</scope>
    <source>
        <strain evidence="3">NC_groundwater_1813_Pr3_B-0.1um_71_17</strain>
    </source>
</reference>
<dbReference type="PANTHER" id="PTHR45737:SF6">
    <property type="entry name" value="VON WILLEBRAND FACTOR A DOMAIN-CONTAINING PROTEIN 5A"/>
    <property type="match status" value="1"/>
</dbReference>
<dbReference type="SMART" id="SM00327">
    <property type="entry name" value="VWA"/>
    <property type="match status" value="1"/>
</dbReference>
<dbReference type="Gene3D" id="3.40.50.410">
    <property type="entry name" value="von Willebrand factor, type A domain"/>
    <property type="match status" value="1"/>
</dbReference>
<evidence type="ECO:0000259" key="2">
    <source>
        <dbReference type="PROSITE" id="PS51468"/>
    </source>
</evidence>
<dbReference type="InterPro" id="IPR013694">
    <property type="entry name" value="VIT"/>
</dbReference>
<dbReference type="InterPro" id="IPR036465">
    <property type="entry name" value="vWFA_dom_sf"/>
</dbReference>
<evidence type="ECO:0000313" key="4">
    <source>
        <dbReference type="Proteomes" id="UP000696931"/>
    </source>
</evidence>
<dbReference type="Pfam" id="PF08487">
    <property type="entry name" value="VIT"/>
    <property type="match status" value="1"/>
</dbReference>
<accession>A0A933SGU2</accession>
<organism evidence="3 4">
    <name type="scientific">Eiseniibacteriota bacterium</name>
    <dbReference type="NCBI Taxonomy" id="2212470"/>
    <lineage>
        <taxon>Bacteria</taxon>
        <taxon>Candidatus Eiseniibacteriota</taxon>
    </lineage>
</organism>
<comment type="caution">
    <text evidence="3">The sequence shown here is derived from an EMBL/GenBank/DDBJ whole genome shotgun (WGS) entry which is preliminary data.</text>
</comment>
<dbReference type="PROSITE" id="PS50234">
    <property type="entry name" value="VWFA"/>
    <property type="match status" value="1"/>
</dbReference>
<feature type="domain" description="VIT" evidence="2">
    <location>
        <begin position="12"/>
        <end position="140"/>
    </location>
</feature>
<dbReference type="InterPro" id="IPR002035">
    <property type="entry name" value="VWF_A"/>
</dbReference>
<protein>
    <submittedName>
        <fullName evidence="3">VWA domain-containing protein</fullName>
    </submittedName>
</protein>
<dbReference type="Pfam" id="PF13768">
    <property type="entry name" value="VWA_3"/>
    <property type="match status" value="1"/>
</dbReference>
<dbReference type="PROSITE" id="PS51468">
    <property type="entry name" value="VIT"/>
    <property type="match status" value="1"/>
</dbReference>
<dbReference type="Proteomes" id="UP000696931">
    <property type="component" value="Unassembled WGS sequence"/>
</dbReference>
<dbReference type="EMBL" id="JACRIW010000117">
    <property type="protein sequence ID" value="MBI5171066.1"/>
    <property type="molecule type" value="Genomic_DNA"/>
</dbReference>
<feature type="domain" description="VWFA" evidence="1">
    <location>
        <begin position="283"/>
        <end position="448"/>
    </location>
</feature>
<evidence type="ECO:0000259" key="1">
    <source>
        <dbReference type="PROSITE" id="PS50234"/>
    </source>
</evidence>
<name>A0A933SGU2_UNCEI</name>
<dbReference type="PANTHER" id="PTHR45737">
    <property type="entry name" value="VON WILLEBRAND FACTOR A DOMAIN-CONTAINING PROTEIN 5A"/>
    <property type="match status" value="1"/>
</dbReference>
<evidence type="ECO:0000313" key="3">
    <source>
        <dbReference type="EMBL" id="MBI5171066.1"/>
    </source>
</evidence>
<gene>
    <name evidence="3" type="ORF">HZA61_16390</name>
</gene>
<dbReference type="AlphaFoldDB" id="A0A933SGU2"/>
<dbReference type="SUPFAM" id="SSF53300">
    <property type="entry name" value="vWA-like"/>
    <property type="match status" value="1"/>
</dbReference>
<proteinExistence type="predicted"/>